<reference evidence="1 2" key="1">
    <citation type="journal article" date="2019" name="Sci. Rep.">
        <title>Orb-weaving spider Araneus ventricosus genome elucidates the spidroin gene catalogue.</title>
        <authorList>
            <person name="Kono N."/>
            <person name="Nakamura H."/>
            <person name="Ohtoshi R."/>
            <person name="Moran D.A.P."/>
            <person name="Shinohara A."/>
            <person name="Yoshida Y."/>
            <person name="Fujiwara M."/>
            <person name="Mori M."/>
            <person name="Tomita M."/>
            <person name="Arakawa K."/>
        </authorList>
    </citation>
    <scope>NUCLEOTIDE SEQUENCE [LARGE SCALE GENOMIC DNA]</scope>
</reference>
<name>A0A4Y2IPD1_ARAVE</name>
<dbReference type="Proteomes" id="UP000499080">
    <property type="component" value="Unassembled WGS sequence"/>
</dbReference>
<gene>
    <name evidence="1" type="ORF">AVEN_20339_1</name>
</gene>
<accession>A0A4Y2IPD1</accession>
<organism evidence="1 2">
    <name type="scientific">Araneus ventricosus</name>
    <name type="common">Orbweaver spider</name>
    <name type="synonym">Epeira ventricosa</name>
    <dbReference type="NCBI Taxonomy" id="182803"/>
    <lineage>
        <taxon>Eukaryota</taxon>
        <taxon>Metazoa</taxon>
        <taxon>Ecdysozoa</taxon>
        <taxon>Arthropoda</taxon>
        <taxon>Chelicerata</taxon>
        <taxon>Arachnida</taxon>
        <taxon>Araneae</taxon>
        <taxon>Araneomorphae</taxon>
        <taxon>Entelegynae</taxon>
        <taxon>Araneoidea</taxon>
        <taxon>Araneidae</taxon>
        <taxon>Araneus</taxon>
    </lineage>
</organism>
<evidence type="ECO:0000313" key="2">
    <source>
        <dbReference type="Proteomes" id="UP000499080"/>
    </source>
</evidence>
<protein>
    <submittedName>
        <fullName evidence="1">Uncharacterized protein</fullName>
    </submittedName>
</protein>
<sequence length="85" mass="10083">MDRRLFTAVSPIDFSASSHLCLDFMLRAKWFDSFYLKSRWTSTIFSQYAAFPAYRFAYKHSYLDFMPQGQMVIHLYSEESDDIGE</sequence>
<proteinExistence type="predicted"/>
<comment type="caution">
    <text evidence="1">The sequence shown here is derived from an EMBL/GenBank/DDBJ whole genome shotgun (WGS) entry which is preliminary data.</text>
</comment>
<keyword evidence="2" id="KW-1185">Reference proteome</keyword>
<dbReference type="AlphaFoldDB" id="A0A4Y2IPD1"/>
<dbReference type="EMBL" id="BGPR01002828">
    <property type="protein sequence ID" value="GBM79577.1"/>
    <property type="molecule type" value="Genomic_DNA"/>
</dbReference>
<evidence type="ECO:0000313" key="1">
    <source>
        <dbReference type="EMBL" id="GBM79577.1"/>
    </source>
</evidence>